<feature type="region of interest" description="Disordered" evidence="5">
    <location>
        <begin position="117"/>
        <end position="166"/>
    </location>
</feature>
<dbReference type="GO" id="GO:0005829">
    <property type="term" value="C:cytosol"/>
    <property type="evidence" value="ECO:0007669"/>
    <property type="project" value="TreeGrafter"/>
</dbReference>
<keyword evidence="8" id="KW-1185">Reference proteome</keyword>
<organism evidence="7 8">
    <name type="scientific">Euplotes crassus</name>
    <dbReference type="NCBI Taxonomy" id="5936"/>
    <lineage>
        <taxon>Eukaryota</taxon>
        <taxon>Sar</taxon>
        <taxon>Alveolata</taxon>
        <taxon>Ciliophora</taxon>
        <taxon>Intramacronucleata</taxon>
        <taxon>Spirotrichea</taxon>
        <taxon>Hypotrichia</taxon>
        <taxon>Euplotida</taxon>
        <taxon>Euplotidae</taxon>
        <taxon>Moneuplotes</taxon>
    </lineage>
</organism>
<evidence type="ECO:0000256" key="3">
    <source>
        <dbReference type="ARBA" id="ARBA00023121"/>
    </source>
</evidence>
<evidence type="ECO:0000256" key="5">
    <source>
        <dbReference type="SAM" id="MobiDB-lite"/>
    </source>
</evidence>
<dbReference type="GO" id="GO:0016020">
    <property type="term" value="C:membrane"/>
    <property type="evidence" value="ECO:0007669"/>
    <property type="project" value="TreeGrafter"/>
</dbReference>
<sequence>MEQSAPSVASTYLYKLAGGVFNTSWHQRYFVFDAINKELSYYKNEREKKARGVLNLAGATVSEIATYKDKPNAFYIKAKSSKKMYLAGKSYEEAQLWRDRVILQLTDESNNTGFFNMESHPETTSDKHSEYTSSFVNSRKGSEMSRIFKRDSDSSNEESKLDKSGPQERLFEIDEECLGDGNDWDDPDTQRHEFPEEFKAISKKYQDFLLEQTSDWAVIKYSKNLKISALDYTPGKSVFKFSELKNLLVPCVLCTGIFFLFKTYAAHLPLFVLFIILGLICYSKKPIFSSLTSRKSKLLRGVTTMQCSSSNIANFITDVKIRKKYDSMHVNLAHASDDGLIEGAFLCIEHFRPPPPVSEYYDGSGQVKQIFLKFKCMHYSDESLTHFIIRKAEKWDECFIIIPFIENPDESLVYYYSGFGTKPSHLKDYEDDHEYIQYLQEKRFDFLHDLKLYCSKQSRVIHKARESNTLISRVPSKSLTEMLEESKKREMTFEERSKIIWKEFEHELTSESIIIGKNECVPMDQRFPDYNRMKQGHLWCNDSDILKNQKGILIDLVKRAGKKLMEGKGVVAVSLPVRLFEKRSTVERMCDLWSTGPIFLLEAARSDNPVERLKKCITFFISGLHMSIEMRKPFNPIIGETFEACWPDNTKIYVEHISHHPPISSFLVEHHKGMYKYYGSYEYTAKLTDFGNSATGRQIGKNYIEFPDGTRIDYEFPYMKIGGLLFGKRTIKFSGKVQFSDPKNHLIGQLAFNSEGGIFKKKQGPVDQFTGTIERNGTVVSEIEGSWLENISFDGKIYWQLDKCHMIKPIIPSKCLPSDCRFREDSVAFGEGDLVWSQKEKERLEELQRADRKLRQDQAKLRRKKKSKSNS</sequence>
<dbReference type="SMART" id="SM00233">
    <property type="entry name" value="PH"/>
    <property type="match status" value="1"/>
</dbReference>
<dbReference type="Gene3D" id="2.30.29.30">
    <property type="entry name" value="Pleckstrin-homology domain (PH domain)/Phosphotyrosine-binding domain (PTB)"/>
    <property type="match status" value="1"/>
</dbReference>
<dbReference type="PANTHER" id="PTHR10972:SF148">
    <property type="entry name" value="OXYSTEROL-BINDING PROTEIN 9"/>
    <property type="match status" value="1"/>
</dbReference>
<evidence type="ECO:0000313" key="8">
    <source>
        <dbReference type="Proteomes" id="UP001295684"/>
    </source>
</evidence>
<dbReference type="PROSITE" id="PS50003">
    <property type="entry name" value="PH_DOMAIN"/>
    <property type="match status" value="1"/>
</dbReference>
<dbReference type="GO" id="GO:0006869">
    <property type="term" value="P:lipid transport"/>
    <property type="evidence" value="ECO:0007669"/>
    <property type="project" value="UniProtKB-KW"/>
</dbReference>
<name>A0AAD1Y4M8_EUPCR</name>
<evidence type="ECO:0000259" key="6">
    <source>
        <dbReference type="PROSITE" id="PS50003"/>
    </source>
</evidence>
<feature type="compositionally biased region" description="Basic and acidic residues" evidence="5">
    <location>
        <begin position="140"/>
        <end position="166"/>
    </location>
</feature>
<keyword evidence="3" id="KW-0446">Lipid-binding</keyword>
<keyword evidence="1" id="KW-0813">Transport</keyword>
<dbReference type="EMBL" id="CAMPGE010025036">
    <property type="protein sequence ID" value="CAI2382832.1"/>
    <property type="molecule type" value="Genomic_DNA"/>
</dbReference>
<comment type="caution">
    <text evidence="7">The sequence shown here is derived from an EMBL/GenBank/DDBJ whole genome shotgun (WGS) entry which is preliminary data.</text>
</comment>
<dbReference type="InterPro" id="IPR000648">
    <property type="entry name" value="Oxysterol-bd"/>
</dbReference>
<feature type="compositionally biased region" description="Basic and acidic residues" evidence="5">
    <location>
        <begin position="119"/>
        <end position="130"/>
    </location>
</feature>
<dbReference type="InterPro" id="IPR037239">
    <property type="entry name" value="OSBP_sf"/>
</dbReference>
<gene>
    <name evidence="7" type="ORF">ECRASSUSDP1_LOCUS24320</name>
</gene>
<dbReference type="Pfam" id="PF01237">
    <property type="entry name" value="Oxysterol_BP"/>
    <property type="match status" value="1"/>
</dbReference>
<dbReference type="Gene3D" id="2.40.160.120">
    <property type="match status" value="1"/>
</dbReference>
<evidence type="ECO:0000313" key="7">
    <source>
        <dbReference type="EMBL" id="CAI2382832.1"/>
    </source>
</evidence>
<dbReference type="PANTHER" id="PTHR10972">
    <property type="entry name" value="OXYSTEROL-BINDING PROTEIN-RELATED"/>
    <property type="match status" value="1"/>
</dbReference>
<proteinExistence type="predicted"/>
<dbReference type="GO" id="GO:0032934">
    <property type="term" value="F:sterol binding"/>
    <property type="evidence" value="ECO:0007669"/>
    <property type="project" value="TreeGrafter"/>
</dbReference>
<feature type="domain" description="PH" evidence="6">
    <location>
        <begin position="6"/>
        <end position="106"/>
    </location>
</feature>
<protein>
    <recommendedName>
        <fullName evidence="6">PH domain-containing protein</fullName>
    </recommendedName>
</protein>
<keyword evidence="4" id="KW-0175">Coiled coil</keyword>
<reference evidence="7" key="1">
    <citation type="submission" date="2023-07" db="EMBL/GenBank/DDBJ databases">
        <authorList>
            <consortium name="AG Swart"/>
            <person name="Singh M."/>
            <person name="Singh A."/>
            <person name="Seah K."/>
            <person name="Emmerich C."/>
        </authorList>
    </citation>
    <scope>NUCLEOTIDE SEQUENCE</scope>
    <source>
        <strain evidence="7">DP1</strain>
    </source>
</reference>
<evidence type="ECO:0000256" key="4">
    <source>
        <dbReference type="SAM" id="Coils"/>
    </source>
</evidence>
<dbReference type="SUPFAM" id="SSF50729">
    <property type="entry name" value="PH domain-like"/>
    <property type="match status" value="1"/>
</dbReference>
<keyword evidence="2" id="KW-0445">Lipid transport</keyword>
<dbReference type="InterPro" id="IPR011993">
    <property type="entry name" value="PH-like_dom_sf"/>
</dbReference>
<evidence type="ECO:0000256" key="1">
    <source>
        <dbReference type="ARBA" id="ARBA00022448"/>
    </source>
</evidence>
<dbReference type="CDD" id="cd00821">
    <property type="entry name" value="PH"/>
    <property type="match status" value="1"/>
</dbReference>
<dbReference type="Proteomes" id="UP001295684">
    <property type="component" value="Unassembled WGS sequence"/>
</dbReference>
<evidence type="ECO:0000256" key="2">
    <source>
        <dbReference type="ARBA" id="ARBA00023055"/>
    </source>
</evidence>
<accession>A0AAD1Y4M8</accession>
<dbReference type="InterPro" id="IPR001849">
    <property type="entry name" value="PH_domain"/>
</dbReference>
<dbReference type="AlphaFoldDB" id="A0AAD1Y4M8"/>
<feature type="coiled-coil region" evidence="4">
    <location>
        <begin position="837"/>
        <end position="867"/>
    </location>
</feature>
<dbReference type="SUPFAM" id="SSF144000">
    <property type="entry name" value="Oxysterol-binding protein-like"/>
    <property type="match status" value="1"/>
</dbReference>
<dbReference type="Pfam" id="PF00169">
    <property type="entry name" value="PH"/>
    <property type="match status" value="1"/>
</dbReference>